<dbReference type="GO" id="GO:0016020">
    <property type="term" value="C:membrane"/>
    <property type="evidence" value="ECO:0007669"/>
    <property type="project" value="UniProtKB-SubCell"/>
</dbReference>
<feature type="transmembrane region" description="Helical" evidence="5">
    <location>
        <begin position="72"/>
        <end position="93"/>
    </location>
</feature>
<feature type="transmembrane region" description="Helical" evidence="5">
    <location>
        <begin position="213"/>
        <end position="229"/>
    </location>
</feature>
<dbReference type="RefSeq" id="WP_059269069.1">
    <property type="nucleotide sequence ID" value="NZ_BBVS01000051.1"/>
</dbReference>
<dbReference type="InterPro" id="IPR051533">
    <property type="entry name" value="WaaL-like"/>
</dbReference>
<feature type="transmembrane region" description="Helical" evidence="5">
    <location>
        <begin position="191"/>
        <end position="207"/>
    </location>
</feature>
<feature type="transmembrane region" description="Helical" evidence="5">
    <location>
        <begin position="234"/>
        <end position="251"/>
    </location>
</feature>
<proteinExistence type="predicted"/>
<feature type="transmembrane region" description="Helical" evidence="5">
    <location>
        <begin position="105"/>
        <end position="123"/>
    </location>
</feature>
<protein>
    <submittedName>
        <fullName evidence="7">Predicted O-antigen polymerase</fullName>
    </submittedName>
</protein>
<feature type="transmembrane region" description="Helical" evidence="5">
    <location>
        <begin position="167"/>
        <end position="184"/>
    </location>
</feature>
<feature type="transmembrane region" description="Helical" evidence="5">
    <location>
        <begin position="42"/>
        <end position="60"/>
    </location>
</feature>
<dbReference type="EMBL" id="LC494328">
    <property type="protein sequence ID" value="BBM62637.1"/>
    <property type="molecule type" value="Genomic_DNA"/>
</dbReference>
<dbReference type="PANTHER" id="PTHR37422:SF17">
    <property type="entry name" value="O-ANTIGEN LIGASE"/>
    <property type="match status" value="1"/>
</dbReference>
<keyword evidence="2 5" id="KW-0812">Transmembrane</keyword>
<gene>
    <name evidence="7" type="primary">wzy-C</name>
</gene>
<feature type="transmembrane region" description="Helical" evidence="5">
    <location>
        <begin position="311"/>
        <end position="336"/>
    </location>
</feature>
<dbReference type="Pfam" id="PF04932">
    <property type="entry name" value="Wzy_C"/>
    <property type="match status" value="1"/>
</dbReference>
<organism evidence="7">
    <name type="scientific">Escherichia albertii</name>
    <dbReference type="NCBI Taxonomy" id="208962"/>
    <lineage>
        <taxon>Bacteria</taxon>
        <taxon>Pseudomonadati</taxon>
        <taxon>Pseudomonadota</taxon>
        <taxon>Gammaproteobacteria</taxon>
        <taxon>Enterobacterales</taxon>
        <taxon>Enterobacteriaceae</taxon>
        <taxon>Escherichia</taxon>
    </lineage>
</organism>
<keyword evidence="4 5" id="KW-0472">Membrane</keyword>
<keyword evidence="3 5" id="KW-1133">Transmembrane helix</keyword>
<accession>A0A5A4U416</accession>
<dbReference type="InterPro" id="IPR007016">
    <property type="entry name" value="O-antigen_ligase-rel_domated"/>
</dbReference>
<feature type="transmembrane region" description="Helical" evidence="5">
    <location>
        <begin position="135"/>
        <end position="155"/>
    </location>
</feature>
<dbReference type="PANTHER" id="PTHR37422">
    <property type="entry name" value="TEICHURONIC ACID BIOSYNTHESIS PROTEIN TUAE"/>
    <property type="match status" value="1"/>
</dbReference>
<feature type="domain" description="O-antigen ligase-related" evidence="6">
    <location>
        <begin position="195"/>
        <end position="328"/>
    </location>
</feature>
<name>A0A5A4U416_ESCAL</name>
<reference evidence="7" key="1">
    <citation type="submission" date="2019-07" db="EMBL/GenBank/DDBJ databases">
        <title>Overview of O-antigen diversity of Escherichia albertii, an emerging enteropathogen; genetic structure, serology, and development of O-genotyping method.</title>
        <authorList>
            <person name="Ooka T."/>
            <person name="Seto K."/>
            <person name="Ogura Y."/>
            <person name="Iguchi A."/>
            <person name="Imura N."/>
            <person name="Honda M."/>
            <person name="Etoh Y."/>
            <person name="Ikeda T."/>
            <person name="Sugitani W."/>
            <person name="Konno T."/>
            <person name="Kawano K."/>
            <person name="Kudo Y."/>
            <person name="Murakami K."/>
            <person name="Hayashi T."/>
            <person name="Nishi J."/>
        </authorList>
    </citation>
    <scope>NUCLEOTIDE SEQUENCE</scope>
    <source>
        <strain evidence="7">CB9791</strain>
    </source>
</reference>
<feature type="transmembrane region" description="Helical" evidence="5">
    <location>
        <begin position="348"/>
        <end position="380"/>
    </location>
</feature>
<evidence type="ECO:0000256" key="5">
    <source>
        <dbReference type="SAM" id="Phobius"/>
    </source>
</evidence>
<evidence type="ECO:0000256" key="3">
    <source>
        <dbReference type="ARBA" id="ARBA00022989"/>
    </source>
</evidence>
<evidence type="ECO:0000259" key="6">
    <source>
        <dbReference type="Pfam" id="PF04932"/>
    </source>
</evidence>
<feature type="transmembrane region" description="Helical" evidence="5">
    <location>
        <begin position="12"/>
        <end position="36"/>
    </location>
</feature>
<evidence type="ECO:0000256" key="4">
    <source>
        <dbReference type="ARBA" id="ARBA00023136"/>
    </source>
</evidence>
<evidence type="ECO:0000256" key="2">
    <source>
        <dbReference type="ARBA" id="ARBA00022692"/>
    </source>
</evidence>
<evidence type="ECO:0000256" key="1">
    <source>
        <dbReference type="ARBA" id="ARBA00004141"/>
    </source>
</evidence>
<evidence type="ECO:0000313" key="7">
    <source>
        <dbReference type="EMBL" id="BBM62637.1"/>
    </source>
</evidence>
<comment type="subcellular location">
    <subcellularLocation>
        <location evidence="1">Membrane</location>
        <topology evidence="1">Multi-pass membrane protein</topology>
    </subcellularLocation>
</comment>
<sequence length="395" mass="45512">MYKIKNRFDLDEVIYGTFVSLLFFGYPVFSILATIFEQDSLTIFYRGLCIFIGLLSMVIPSKKFGWYASYSIVQILVIFLHLIYLSWVMYYFSNGYRNENLDLSFYVNNSVLFSLIPILLLSKKLTLDSLFILKIQFNCFILMFITLTFIAYALGLNDQYRLSFEKINPISLSLYAAIGVLFCSWSFRSKVISTFVIVLLLSIMILSGSRGPLLALFFITCISIVFRLSFIKKIYAVIVAAALSFGITVFYDNLVDYIPILSRFNVATTEGSLSVNIREEQYKSAIDIFSNHPYFGGSLVEKFTFFYPHNIVLEILITGGIVLFFIYLLVFASFLVEIIKALRNKVPVCFVYVFFLLLVSYMFTSSLAGMGLFYFVIVIISKMKLDYKYDKYNHC</sequence>
<dbReference type="AlphaFoldDB" id="A0A5A4U416"/>